<dbReference type="Proteomes" id="UP001187192">
    <property type="component" value="Unassembled WGS sequence"/>
</dbReference>
<organism evidence="2 3">
    <name type="scientific">Ficus carica</name>
    <name type="common">Common fig</name>
    <dbReference type="NCBI Taxonomy" id="3494"/>
    <lineage>
        <taxon>Eukaryota</taxon>
        <taxon>Viridiplantae</taxon>
        <taxon>Streptophyta</taxon>
        <taxon>Embryophyta</taxon>
        <taxon>Tracheophyta</taxon>
        <taxon>Spermatophyta</taxon>
        <taxon>Magnoliopsida</taxon>
        <taxon>eudicotyledons</taxon>
        <taxon>Gunneridae</taxon>
        <taxon>Pentapetalae</taxon>
        <taxon>rosids</taxon>
        <taxon>fabids</taxon>
        <taxon>Rosales</taxon>
        <taxon>Moraceae</taxon>
        <taxon>Ficeae</taxon>
        <taxon>Ficus</taxon>
    </lineage>
</organism>
<feature type="region of interest" description="Disordered" evidence="1">
    <location>
        <begin position="1"/>
        <end position="23"/>
    </location>
</feature>
<keyword evidence="3" id="KW-1185">Reference proteome</keyword>
<evidence type="ECO:0000313" key="2">
    <source>
        <dbReference type="EMBL" id="GMN62557.1"/>
    </source>
</evidence>
<comment type="caution">
    <text evidence="2">The sequence shown here is derived from an EMBL/GenBank/DDBJ whole genome shotgun (WGS) entry which is preliminary data.</text>
</comment>
<dbReference type="AlphaFoldDB" id="A0AA88J5R0"/>
<feature type="compositionally biased region" description="Polar residues" evidence="1">
    <location>
        <begin position="1"/>
        <end position="14"/>
    </location>
</feature>
<name>A0AA88J5R0_FICCA</name>
<proteinExistence type="predicted"/>
<gene>
    <name evidence="2" type="ORF">TIFTF001_031628</name>
</gene>
<accession>A0AA88J5R0</accession>
<evidence type="ECO:0000256" key="1">
    <source>
        <dbReference type="SAM" id="MobiDB-lite"/>
    </source>
</evidence>
<reference evidence="2" key="1">
    <citation type="submission" date="2023-07" db="EMBL/GenBank/DDBJ databases">
        <title>draft genome sequence of fig (Ficus carica).</title>
        <authorList>
            <person name="Takahashi T."/>
            <person name="Nishimura K."/>
        </authorList>
    </citation>
    <scope>NUCLEOTIDE SEQUENCE</scope>
</reference>
<dbReference type="EMBL" id="BTGU01000131">
    <property type="protein sequence ID" value="GMN62557.1"/>
    <property type="molecule type" value="Genomic_DNA"/>
</dbReference>
<sequence>MVRPQTRANQNSQEPDLANVEVPRNAEVPLSPVGVQANPPFIRKDLLYERFRRMKAPKFEGPTDPVEANNWLLDIQAILDFMGLTEQEKVLCASFALKKDALYWWITVQMRKNMVTMS</sequence>
<evidence type="ECO:0000313" key="3">
    <source>
        <dbReference type="Proteomes" id="UP001187192"/>
    </source>
</evidence>
<protein>
    <submittedName>
        <fullName evidence="2">Uncharacterized protein</fullName>
    </submittedName>
</protein>